<dbReference type="GO" id="GO:0005990">
    <property type="term" value="P:lactose catabolic process"/>
    <property type="evidence" value="ECO:0007669"/>
    <property type="project" value="TreeGrafter"/>
</dbReference>
<dbReference type="InterPro" id="IPR014718">
    <property type="entry name" value="GH-type_carb-bd"/>
</dbReference>
<evidence type="ECO:0000259" key="5">
    <source>
        <dbReference type="Pfam" id="PF02929"/>
    </source>
</evidence>
<dbReference type="PANTHER" id="PTHR46323">
    <property type="entry name" value="BETA-GALACTOSIDASE"/>
    <property type="match status" value="1"/>
</dbReference>
<dbReference type="EC" id="3.2.1.23" evidence="2"/>
<evidence type="ECO:0000256" key="1">
    <source>
        <dbReference type="ARBA" id="ARBA00001412"/>
    </source>
</evidence>
<dbReference type="SUPFAM" id="SSF74650">
    <property type="entry name" value="Galactose mutarotase-like"/>
    <property type="match status" value="1"/>
</dbReference>
<dbReference type="EMBL" id="FQXD01000010">
    <property type="protein sequence ID" value="SHH65794.1"/>
    <property type="molecule type" value="Genomic_DNA"/>
</dbReference>
<name>A0A1M5US97_9BACI</name>
<organism evidence="6 7">
    <name type="scientific">Virgibacillus chiguensis</name>
    <dbReference type="NCBI Taxonomy" id="411959"/>
    <lineage>
        <taxon>Bacteria</taxon>
        <taxon>Bacillati</taxon>
        <taxon>Bacillota</taxon>
        <taxon>Bacilli</taxon>
        <taxon>Bacillales</taxon>
        <taxon>Bacillaceae</taxon>
        <taxon>Virgibacillus</taxon>
    </lineage>
</organism>
<evidence type="ECO:0000256" key="2">
    <source>
        <dbReference type="ARBA" id="ARBA00012756"/>
    </source>
</evidence>
<dbReference type="Pfam" id="PF02929">
    <property type="entry name" value="Bgal_small_N"/>
    <property type="match status" value="1"/>
</dbReference>
<evidence type="ECO:0000256" key="4">
    <source>
        <dbReference type="ARBA" id="ARBA00023295"/>
    </source>
</evidence>
<dbReference type="InterPro" id="IPR011013">
    <property type="entry name" value="Gal_mutarotase_sf_dom"/>
</dbReference>
<dbReference type="GO" id="GO:0030246">
    <property type="term" value="F:carbohydrate binding"/>
    <property type="evidence" value="ECO:0007669"/>
    <property type="project" value="InterPro"/>
</dbReference>
<keyword evidence="3" id="KW-0378">Hydrolase</keyword>
<reference evidence="7" key="1">
    <citation type="submission" date="2016-11" db="EMBL/GenBank/DDBJ databases">
        <authorList>
            <person name="Varghese N."/>
            <person name="Submissions S."/>
        </authorList>
    </citation>
    <scope>NUCLEOTIDE SEQUENCE [LARGE SCALE GENOMIC DNA]</scope>
    <source>
        <strain evidence="7">CGMCC 1.6496</strain>
    </source>
</reference>
<dbReference type="Proteomes" id="UP000184079">
    <property type="component" value="Unassembled WGS sequence"/>
</dbReference>
<keyword evidence="7" id="KW-1185">Reference proteome</keyword>
<dbReference type="InterPro" id="IPR004199">
    <property type="entry name" value="B-gal_small/dom_5"/>
</dbReference>
<sequence>MDCDWIGLAKQNKGILIHTENPLNFSVSKYEDRDLEMAKHTINSVERDYLILHLDKQQNGLGSNSCGQDQLDKYRCNFEDFSFNFPLTLKDLTTRSLVDWGKCQS</sequence>
<dbReference type="Gene3D" id="2.70.98.10">
    <property type="match status" value="1"/>
</dbReference>
<evidence type="ECO:0000256" key="3">
    <source>
        <dbReference type="ARBA" id="ARBA00022801"/>
    </source>
</evidence>
<protein>
    <recommendedName>
        <fullName evidence="2">beta-galactosidase</fullName>
        <ecNumber evidence="2">3.2.1.23</ecNumber>
    </recommendedName>
</protein>
<proteinExistence type="predicted"/>
<feature type="domain" description="Beta galactosidase small chain/" evidence="5">
    <location>
        <begin position="1"/>
        <end position="86"/>
    </location>
</feature>
<dbReference type="GO" id="GO:0009341">
    <property type="term" value="C:beta-galactosidase complex"/>
    <property type="evidence" value="ECO:0007669"/>
    <property type="project" value="InterPro"/>
</dbReference>
<evidence type="ECO:0000313" key="6">
    <source>
        <dbReference type="EMBL" id="SHH65794.1"/>
    </source>
</evidence>
<accession>A0A1M5US97</accession>
<comment type="catalytic activity">
    <reaction evidence="1">
        <text>Hydrolysis of terminal non-reducing beta-D-galactose residues in beta-D-galactosides.</text>
        <dbReference type="EC" id="3.2.1.23"/>
    </reaction>
</comment>
<dbReference type="AlphaFoldDB" id="A0A1M5US97"/>
<keyword evidence="4" id="KW-0326">Glycosidase</keyword>
<gene>
    <name evidence="6" type="ORF">SAMN05421807_110109</name>
</gene>
<dbReference type="GO" id="GO:0004565">
    <property type="term" value="F:beta-galactosidase activity"/>
    <property type="evidence" value="ECO:0007669"/>
    <property type="project" value="UniProtKB-EC"/>
</dbReference>
<dbReference type="PANTHER" id="PTHR46323:SF2">
    <property type="entry name" value="BETA-GALACTOSIDASE"/>
    <property type="match status" value="1"/>
</dbReference>
<dbReference type="InterPro" id="IPR050347">
    <property type="entry name" value="Bact_Beta-galactosidase"/>
</dbReference>
<evidence type="ECO:0000313" key="7">
    <source>
        <dbReference type="Proteomes" id="UP000184079"/>
    </source>
</evidence>